<dbReference type="PANTHER" id="PTHR46769:SF2">
    <property type="entry name" value="FIBROCYSTIN-L ISOFORM 2 PRECURSOR-RELATED"/>
    <property type="match status" value="1"/>
</dbReference>
<reference evidence="3" key="1">
    <citation type="submission" date="2023-07" db="EMBL/GenBank/DDBJ databases">
        <title>The genome sequence of Rhodocytophaga aerolata KACC 12507.</title>
        <authorList>
            <person name="Zhang X."/>
        </authorList>
    </citation>
    <scope>NUCLEOTIDE SEQUENCE</scope>
    <source>
        <strain evidence="3">KACC 12507</strain>
    </source>
</reference>
<dbReference type="PROSITE" id="PS51820">
    <property type="entry name" value="PA14"/>
    <property type="match status" value="1"/>
</dbReference>
<dbReference type="EMBL" id="JAUKPO010000009">
    <property type="protein sequence ID" value="MDO1447951.1"/>
    <property type="molecule type" value="Genomic_DNA"/>
</dbReference>
<dbReference type="PANTHER" id="PTHR46769">
    <property type="entry name" value="POLYCYSTIC KIDNEY AND HEPATIC DISEASE 1 (AUTOSOMAL RECESSIVE)-LIKE 1"/>
    <property type="match status" value="1"/>
</dbReference>
<evidence type="ECO:0000256" key="1">
    <source>
        <dbReference type="ARBA" id="ARBA00022729"/>
    </source>
</evidence>
<dbReference type="Pfam" id="PF18962">
    <property type="entry name" value="Por_Secre_tail"/>
    <property type="match status" value="1"/>
</dbReference>
<dbReference type="InterPro" id="IPR011658">
    <property type="entry name" value="PA14_dom"/>
</dbReference>
<accession>A0ABT8R771</accession>
<dbReference type="InterPro" id="IPR026444">
    <property type="entry name" value="Secre_tail"/>
</dbReference>
<sequence>MHVTLEELSVWKQRALNGPYKTRSDVSANSPDDWTRIVNNTNAFKANPAAYRWQGPTLFETSGTFTGAVKKGTGEDVRLSNEPNGNTLGYHIRDAAFVCIVDENRADRAILKATVKAELLHATTIPTLDLKNTTLWPATYFRDINPLFQIVNWFNNYLHAYDYIEISDKLTGEITFTSDEKTRIHTWLLAAAAFAQKEQDWDVNRNFINRSSSSPDAAYTVAAIQYPVQRNGLNLTTHYTATGPGHTIYGLMQTFNNRRMACYRFAAMVGIKVGNTQLIDAAKRYVKDWIKYSVFTDGVVGEMERWSNTIPDLGWGYATSVAAPALSIVDALARTGDLSLYEYSTSIGLYGTEGSNGETKNLYKVLKMMYAIAAKQVFWYGTNIAENASAAYLIDGQTDTWKALHDVWLAMGNLRFKDNNIKAMYMRQGPGITPYWTYPEVNGKHLVWTGDWGIYPGLLFMYGQMEDKVNPYPGTGPQPGTGTIGREYWNTIAGTTISAIPLNTPPSGTQILTLFEGPVNAGDNYGARIRGYVHAPASGNYIFWIASNDNSELWLSPDESPFSKKKIALVKGGTNSREWTKSNTQKSAKIALQAGKKYYIEVLHKEGTGIDNVAVGWQLPNGILERPIPGMRLSPFLASPAARIAASDAEEQTVTPPQVYPNPFTDVLYLETVPDNGELLITISDILGKTYSQQRIQPSKTRTPHDLSLATNGLTPGIYFLVVKDMHGKRKTYRLIKSK</sequence>
<dbReference type="Gene3D" id="2.60.120.1560">
    <property type="match status" value="1"/>
</dbReference>
<organism evidence="3 4">
    <name type="scientific">Rhodocytophaga aerolata</name>
    <dbReference type="NCBI Taxonomy" id="455078"/>
    <lineage>
        <taxon>Bacteria</taxon>
        <taxon>Pseudomonadati</taxon>
        <taxon>Bacteroidota</taxon>
        <taxon>Cytophagia</taxon>
        <taxon>Cytophagales</taxon>
        <taxon>Rhodocytophagaceae</taxon>
        <taxon>Rhodocytophaga</taxon>
    </lineage>
</organism>
<dbReference type="Proteomes" id="UP001168528">
    <property type="component" value="Unassembled WGS sequence"/>
</dbReference>
<keyword evidence="4" id="KW-1185">Reference proteome</keyword>
<dbReference type="Pfam" id="PF07691">
    <property type="entry name" value="PA14"/>
    <property type="match status" value="1"/>
</dbReference>
<proteinExistence type="predicted"/>
<evidence type="ECO:0000313" key="4">
    <source>
        <dbReference type="Proteomes" id="UP001168528"/>
    </source>
</evidence>
<gene>
    <name evidence="3" type="ORF">Q0590_16890</name>
</gene>
<feature type="domain" description="PA14" evidence="2">
    <location>
        <begin position="479"/>
        <end position="632"/>
    </location>
</feature>
<dbReference type="RefSeq" id="WP_302038756.1">
    <property type="nucleotide sequence ID" value="NZ_JAUKPO010000009.1"/>
</dbReference>
<dbReference type="InterPro" id="IPR008929">
    <property type="entry name" value="Chondroitin_lyas"/>
</dbReference>
<dbReference type="SUPFAM" id="SSF56988">
    <property type="entry name" value="Anthrax protective antigen"/>
    <property type="match status" value="1"/>
</dbReference>
<protein>
    <submittedName>
        <fullName evidence="3">PA14 domain-containing protein</fullName>
    </submittedName>
</protein>
<dbReference type="NCBIfam" id="TIGR04183">
    <property type="entry name" value="Por_Secre_tail"/>
    <property type="match status" value="1"/>
</dbReference>
<dbReference type="InterPro" id="IPR037524">
    <property type="entry name" value="PA14/GLEYA"/>
</dbReference>
<evidence type="ECO:0000259" key="2">
    <source>
        <dbReference type="PROSITE" id="PS51820"/>
    </source>
</evidence>
<comment type="caution">
    <text evidence="3">The sequence shown here is derived from an EMBL/GenBank/DDBJ whole genome shotgun (WGS) entry which is preliminary data.</text>
</comment>
<dbReference type="SUPFAM" id="SSF48230">
    <property type="entry name" value="Chondroitin AC/alginate lyase"/>
    <property type="match status" value="1"/>
</dbReference>
<keyword evidence="1" id="KW-0732">Signal</keyword>
<name>A0ABT8R771_9BACT</name>
<dbReference type="InterPro" id="IPR052387">
    <property type="entry name" value="Fibrocystin"/>
</dbReference>
<dbReference type="SMART" id="SM00758">
    <property type="entry name" value="PA14"/>
    <property type="match status" value="1"/>
</dbReference>
<evidence type="ECO:0000313" key="3">
    <source>
        <dbReference type="EMBL" id="MDO1447951.1"/>
    </source>
</evidence>